<dbReference type="SUPFAM" id="SSF47413">
    <property type="entry name" value="lambda repressor-like DNA-binding domains"/>
    <property type="match status" value="1"/>
</dbReference>
<protein>
    <recommendedName>
        <fullName evidence="3">HTH cro/C1-type domain-containing protein</fullName>
    </recommendedName>
</protein>
<dbReference type="InterPro" id="IPR010982">
    <property type="entry name" value="Lambda_DNA-bd_dom_sf"/>
</dbReference>
<sequence>MARVGLGFSADILSEKCGVSRVTIARFESGNAVAAASVDAILKALADAGADFTRRAGRIGVTVPE</sequence>
<comment type="caution">
    <text evidence="1">The sequence shown here is derived from an EMBL/GenBank/DDBJ whole genome shotgun (WGS) entry which is preliminary data.</text>
</comment>
<keyword evidence="2" id="KW-1185">Reference proteome</keyword>
<proteinExistence type="predicted"/>
<gene>
    <name evidence="1" type="ORF">GCM10009115_32180</name>
</gene>
<evidence type="ECO:0000313" key="1">
    <source>
        <dbReference type="EMBL" id="GAA0866844.1"/>
    </source>
</evidence>
<name>A0ABP3XMS5_9SPHN</name>
<dbReference type="Proteomes" id="UP001500738">
    <property type="component" value="Unassembled WGS sequence"/>
</dbReference>
<dbReference type="EMBL" id="BAAAFE010000010">
    <property type="protein sequence ID" value="GAA0866844.1"/>
    <property type="molecule type" value="Genomic_DNA"/>
</dbReference>
<evidence type="ECO:0008006" key="3">
    <source>
        <dbReference type="Google" id="ProtNLM"/>
    </source>
</evidence>
<dbReference type="Gene3D" id="1.10.260.40">
    <property type="entry name" value="lambda repressor-like DNA-binding domains"/>
    <property type="match status" value="1"/>
</dbReference>
<organism evidence="1 2">
    <name type="scientific">Sphingopyxis soli</name>
    <dbReference type="NCBI Taxonomy" id="592051"/>
    <lineage>
        <taxon>Bacteria</taxon>
        <taxon>Pseudomonadati</taxon>
        <taxon>Pseudomonadota</taxon>
        <taxon>Alphaproteobacteria</taxon>
        <taxon>Sphingomonadales</taxon>
        <taxon>Sphingomonadaceae</taxon>
        <taxon>Sphingopyxis</taxon>
    </lineage>
</organism>
<reference evidence="2" key="1">
    <citation type="journal article" date="2019" name="Int. J. Syst. Evol. Microbiol.">
        <title>The Global Catalogue of Microorganisms (GCM) 10K type strain sequencing project: providing services to taxonomists for standard genome sequencing and annotation.</title>
        <authorList>
            <consortium name="The Broad Institute Genomics Platform"/>
            <consortium name="The Broad Institute Genome Sequencing Center for Infectious Disease"/>
            <person name="Wu L."/>
            <person name="Ma J."/>
        </authorList>
    </citation>
    <scope>NUCLEOTIDE SEQUENCE [LARGE SCALE GENOMIC DNA]</scope>
    <source>
        <strain evidence="2">JCM 15910</strain>
    </source>
</reference>
<evidence type="ECO:0000313" key="2">
    <source>
        <dbReference type="Proteomes" id="UP001500738"/>
    </source>
</evidence>
<accession>A0ABP3XMS5</accession>
<dbReference type="InterPro" id="IPR001387">
    <property type="entry name" value="Cro/C1-type_HTH"/>
</dbReference>
<dbReference type="CDD" id="cd00093">
    <property type="entry name" value="HTH_XRE"/>
    <property type="match status" value="1"/>
</dbReference>